<dbReference type="PANTHER" id="PTHR24287:SF19">
    <property type="entry name" value="CYTOCHROME P450"/>
    <property type="match status" value="1"/>
</dbReference>
<comment type="similarity">
    <text evidence="3 13">Belongs to the cytochrome P450 family.</text>
</comment>
<evidence type="ECO:0000256" key="7">
    <source>
        <dbReference type="ARBA" id="ARBA00022989"/>
    </source>
</evidence>
<name>A0A179FLC1_METCM</name>
<evidence type="ECO:0000256" key="13">
    <source>
        <dbReference type="RuleBase" id="RU000461"/>
    </source>
</evidence>
<reference evidence="15 16" key="1">
    <citation type="journal article" date="2016" name="PLoS Pathog.">
        <title>Biosynthesis of antibiotic leucinostatins in bio-control fungus Purpureocillium lilacinum and their inhibition on phytophthora revealed by genome mining.</title>
        <authorList>
            <person name="Wang G."/>
            <person name="Liu Z."/>
            <person name="Lin R."/>
            <person name="Li E."/>
            <person name="Mao Z."/>
            <person name="Ling J."/>
            <person name="Yang Y."/>
            <person name="Yin W.B."/>
            <person name="Xie B."/>
        </authorList>
    </citation>
    <scope>NUCLEOTIDE SEQUENCE [LARGE SCALE GENOMIC DNA]</scope>
    <source>
        <strain evidence="15">170</strain>
    </source>
</reference>
<dbReference type="OrthoDB" id="1470350at2759"/>
<keyword evidence="11" id="KW-0472">Membrane</keyword>
<dbReference type="AlphaFoldDB" id="A0A179FLC1"/>
<dbReference type="STRING" id="1380566.A0A179FLC1"/>
<dbReference type="SUPFAM" id="SSF48264">
    <property type="entry name" value="Cytochrome P450"/>
    <property type="match status" value="1"/>
</dbReference>
<dbReference type="RefSeq" id="XP_018143225.1">
    <property type="nucleotide sequence ID" value="XM_018286552.1"/>
</dbReference>
<keyword evidence="5" id="KW-0812">Transmembrane</keyword>
<dbReference type="GeneID" id="28850546"/>
<feature type="signal peptide" evidence="14">
    <location>
        <begin position="1"/>
        <end position="19"/>
    </location>
</feature>
<evidence type="ECO:0000256" key="11">
    <source>
        <dbReference type="ARBA" id="ARBA00023136"/>
    </source>
</evidence>
<evidence type="ECO:0000256" key="4">
    <source>
        <dbReference type="ARBA" id="ARBA00022617"/>
    </source>
</evidence>
<dbReference type="InterPro" id="IPR036396">
    <property type="entry name" value="Cyt_P450_sf"/>
</dbReference>
<dbReference type="Pfam" id="PF00067">
    <property type="entry name" value="p450"/>
    <property type="match status" value="1"/>
</dbReference>
<keyword evidence="4 12" id="KW-0349">Heme</keyword>
<evidence type="ECO:0000256" key="6">
    <source>
        <dbReference type="ARBA" id="ARBA00022723"/>
    </source>
</evidence>
<dbReference type="InterPro" id="IPR002974">
    <property type="entry name" value="Cyt_P450_E_CYP52_ascomycetes"/>
</dbReference>
<keyword evidence="7" id="KW-1133">Transmembrane helix</keyword>
<sequence length="515" mass="58303">MHSVLFIATICLFVATYAAHKLLLERQRYRKARQLGCEPAIKYPHRLPWILDPSGKDLQKKRFEALLSGKYNRFYQEKFAQYGRTIEERSPAGTTFATMDLNNIRAMLAANFDDYDKQTTRIGPILRFIGHGIFTKDGPEWKHSRDMVKPLFMRAQLSDIDRFKKHVDRMLCVIPRDGSTIELRSLVGKLFMDSATEFVFGESFGSLQATSPQGDELMAAFSKAIIDTTRRRHAFSTLGSIFDAGVDKNIDKIHAFVDRQVARVLAKSDLSNWLDGKTGDGQVKSCYVLLEEAAKHIRDPATLRYEMLNVFLPAFESSAAIVSNALFHLARNAELWAELRGQAIDLGEQELTFEVLKSLSLFRYTVLEALRLHGSSGRLSRTAIRDTVLPRGGGPGGHSPVFVPKGSVVMFDLYVHLNNPQIWGQDANVFRPSRFQGRVLTWEFVPFSGGPRICPAQQQVITQTVYLLVRLAQEFEVLENRDPCQEFVERVRIFTESANGVKVALHEARIKGERT</sequence>
<evidence type="ECO:0000313" key="15">
    <source>
        <dbReference type="EMBL" id="OAQ66138.1"/>
    </source>
</evidence>
<dbReference type="InterPro" id="IPR017972">
    <property type="entry name" value="Cyt_P450_CS"/>
</dbReference>
<dbReference type="Proteomes" id="UP000078397">
    <property type="component" value="Unassembled WGS sequence"/>
</dbReference>
<dbReference type="GO" id="GO:0005506">
    <property type="term" value="F:iron ion binding"/>
    <property type="evidence" value="ECO:0007669"/>
    <property type="project" value="InterPro"/>
</dbReference>
<dbReference type="Gene3D" id="1.10.630.10">
    <property type="entry name" value="Cytochrome P450"/>
    <property type="match status" value="1"/>
</dbReference>
<dbReference type="GO" id="GO:0020037">
    <property type="term" value="F:heme binding"/>
    <property type="evidence" value="ECO:0007669"/>
    <property type="project" value="InterPro"/>
</dbReference>
<dbReference type="InterPro" id="IPR047146">
    <property type="entry name" value="Cyt_P450_E_CYP52_fungi"/>
</dbReference>
<evidence type="ECO:0000256" key="14">
    <source>
        <dbReference type="SAM" id="SignalP"/>
    </source>
</evidence>
<comment type="cofactor">
    <cofactor evidence="1 12">
        <name>heme</name>
        <dbReference type="ChEBI" id="CHEBI:30413"/>
    </cofactor>
</comment>
<keyword evidence="14" id="KW-0732">Signal</keyword>
<dbReference type="InterPro" id="IPR001128">
    <property type="entry name" value="Cyt_P450"/>
</dbReference>
<dbReference type="EMBL" id="LSBJ02000004">
    <property type="protein sequence ID" value="OAQ66138.1"/>
    <property type="molecule type" value="Genomic_DNA"/>
</dbReference>
<proteinExistence type="inferred from homology"/>
<dbReference type="PRINTS" id="PR01239">
    <property type="entry name" value="EP450IICYP52"/>
</dbReference>
<keyword evidence="16" id="KW-1185">Reference proteome</keyword>
<evidence type="ECO:0000313" key="16">
    <source>
        <dbReference type="Proteomes" id="UP000078397"/>
    </source>
</evidence>
<comment type="subcellular location">
    <subcellularLocation>
        <location evidence="2">Membrane</location>
        <topology evidence="2">Single-pass membrane protein</topology>
    </subcellularLocation>
</comment>
<keyword evidence="6 12" id="KW-0479">Metal-binding</keyword>
<evidence type="ECO:0000256" key="3">
    <source>
        <dbReference type="ARBA" id="ARBA00010617"/>
    </source>
</evidence>
<comment type="caution">
    <text evidence="15">The sequence shown here is derived from an EMBL/GenBank/DDBJ whole genome shotgun (WGS) entry which is preliminary data.</text>
</comment>
<evidence type="ECO:0000256" key="5">
    <source>
        <dbReference type="ARBA" id="ARBA00022692"/>
    </source>
</evidence>
<evidence type="ECO:0000256" key="9">
    <source>
        <dbReference type="ARBA" id="ARBA00023004"/>
    </source>
</evidence>
<keyword evidence="10 13" id="KW-0503">Monooxygenase</keyword>
<accession>A0A179FLC1</accession>
<evidence type="ECO:0000256" key="2">
    <source>
        <dbReference type="ARBA" id="ARBA00004167"/>
    </source>
</evidence>
<dbReference type="GO" id="GO:0016712">
    <property type="term" value="F:oxidoreductase activity, acting on paired donors, with incorporation or reduction of molecular oxygen, reduced flavin or flavoprotein as one donor, and incorporation of one atom of oxygen"/>
    <property type="evidence" value="ECO:0007669"/>
    <property type="project" value="InterPro"/>
</dbReference>
<evidence type="ECO:0000256" key="12">
    <source>
        <dbReference type="PIRSR" id="PIRSR602402-1"/>
    </source>
</evidence>
<dbReference type="PRINTS" id="PR00464">
    <property type="entry name" value="EP450II"/>
</dbReference>
<dbReference type="GO" id="GO:0016020">
    <property type="term" value="C:membrane"/>
    <property type="evidence" value="ECO:0007669"/>
    <property type="project" value="UniProtKB-SubCell"/>
</dbReference>
<keyword evidence="9 12" id="KW-0408">Iron</keyword>
<organism evidence="15 16">
    <name type="scientific">Pochonia chlamydosporia 170</name>
    <dbReference type="NCBI Taxonomy" id="1380566"/>
    <lineage>
        <taxon>Eukaryota</taxon>
        <taxon>Fungi</taxon>
        <taxon>Dikarya</taxon>
        <taxon>Ascomycota</taxon>
        <taxon>Pezizomycotina</taxon>
        <taxon>Sordariomycetes</taxon>
        <taxon>Hypocreomycetidae</taxon>
        <taxon>Hypocreales</taxon>
        <taxon>Clavicipitaceae</taxon>
        <taxon>Pochonia</taxon>
    </lineage>
</organism>
<evidence type="ECO:0000256" key="10">
    <source>
        <dbReference type="ARBA" id="ARBA00023033"/>
    </source>
</evidence>
<keyword evidence="8 13" id="KW-0560">Oxidoreductase</keyword>
<feature type="chain" id="PRO_5008101808" evidence="14">
    <location>
        <begin position="20"/>
        <end position="515"/>
    </location>
</feature>
<dbReference type="PANTHER" id="PTHR24287">
    <property type="entry name" value="P450, PUTATIVE (EUROFUNG)-RELATED"/>
    <property type="match status" value="1"/>
</dbReference>
<dbReference type="InterPro" id="IPR002402">
    <property type="entry name" value="Cyt_P450_E_grp-II"/>
</dbReference>
<evidence type="ECO:0000256" key="8">
    <source>
        <dbReference type="ARBA" id="ARBA00023002"/>
    </source>
</evidence>
<feature type="binding site" description="axial binding residue" evidence="12">
    <location>
        <position position="454"/>
    </location>
    <ligand>
        <name>heme</name>
        <dbReference type="ChEBI" id="CHEBI:30413"/>
    </ligand>
    <ligandPart>
        <name>Fe</name>
        <dbReference type="ChEBI" id="CHEBI:18248"/>
    </ligandPart>
</feature>
<protein>
    <submittedName>
        <fullName evidence="15">Cytochrome P450 family protein</fullName>
    </submittedName>
</protein>
<dbReference type="PROSITE" id="PS00086">
    <property type="entry name" value="CYTOCHROME_P450"/>
    <property type="match status" value="1"/>
</dbReference>
<dbReference type="KEGG" id="pchm:VFPPC_07741"/>
<evidence type="ECO:0000256" key="1">
    <source>
        <dbReference type="ARBA" id="ARBA00001971"/>
    </source>
</evidence>
<gene>
    <name evidence="15" type="ORF">VFPPC_07741</name>
</gene>